<proteinExistence type="predicted"/>
<feature type="compositionally biased region" description="Acidic residues" evidence="1">
    <location>
        <begin position="126"/>
        <end position="145"/>
    </location>
</feature>
<evidence type="ECO:0000256" key="1">
    <source>
        <dbReference type="SAM" id="MobiDB-lite"/>
    </source>
</evidence>
<organism evidence="2 3">
    <name type="scientific">Propioniciclava sinopodophylli</name>
    <dbReference type="NCBI Taxonomy" id="1837344"/>
    <lineage>
        <taxon>Bacteria</taxon>
        <taxon>Bacillati</taxon>
        <taxon>Actinomycetota</taxon>
        <taxon>Actinomycetes</taxon>
        <taxon>Propionibacteriales</taxon>
        <taxon>Propionibacteriaceae</taxon>
        <taxon>Propioniciclava</taxon>
    </lineage>
</organism>
<reference evidence="2 3" key="1">
    <citation type="submission" date="2019-01" db="EMBL/GenBank/DDBJ databases">
        <title>Lactibacter flavus gen. nov., sp. nov., a novel bacterium of the family Propionibacteriaceae isolated from raw milk and dairy products.</title>
        <authorList>
            <person name="Huptas C."/>
            <person name="Wenning M."/>
            <person name="Breitenwieser F."/>
            <person name="Doll E."/>
            <person name="Von Neubeck M."/>
            <person name="Busse H.-J."/>
            <person name="Scherer S."/>
        </authorList>
    </citation>
    <scope>NUCLEOTIDE SEQUENCE [LARGE SCALE GENOMIC DNA]</scope>
    <source>
        <strain evidence="2 3">KCTC 33808</strain>
    </source>
</reference>
<feature type="compositionally biased region" description="Low complexity" evidence="1">
    <location>
        <begin position="100"/>
        <end position="112"/>
    </location>
</feature>
<feature type="compositionally biased region" description="Low complexity" evidence="1">
    <location>
        <begin position="52"/>
        <end position="67"/>
    </location>
</feature>
<accession>A0A4Q9KGD3</accession>
<feature type="region of interest" description="Disordered" evidence="1">
    <location>
        <begin position="100"/>
        <end position="145"/>
    </location>
</feature>
<protein>
    <submittedName>
        <fullName evidence="2">Uncharacterized protein</fullName>
    </submittedName>
</protein>
<comment type="caution">
    <text evidence="2">The sequence shown here is derived from an EMBL/GenBank/DDBJ whole genome shotgun (WGS) entry which is preliminary data.</text>
</comment>
<dbReference type="AlphaFoldDB" id="A0A4Q9KGD3"/>
<gene>
    <name evidence="2" type="ORF">ET989_02275</name>
</gene>
<evidence type="ECO:0000313" key="2">
    <source>
        <dbReference type="EMBL" id="TBT87161.1"/>
    </source>
</evidence>
<keyword evidence="3" id="KW-1185">Reference proteome</keyword>
<dbReference type="EMBL" id="SDMQ01000002">
    <property type="protein sequence ID" value="TBT87161.1"/>
    <property type="molecule type" value="Genomic_DNA"/>
</dbReference>
<evidence type="ECO:0000313" key="3">
    <source>
        <dbReference type="Proteomes" id="UP000292373"/>
    </source>
</evidence>
<sequence length="145" mass="14778">MGKKLTGLVVAMILAGSAGMGAVMGMMGGPEKQRSVRPSIVVGGGAVTNGSADADAPQEQADAPGAEGYLLPADGSWSAALDQAAAERAEAERLAAEAAAAAAQRSAQQVKAGPKKAAPKPVYRADDDDDDDDEWDDDDDDEYDD</sequence>
<feature type="region of interest" description="Disordered" evidence="1">
    <location>
        <begin position="29"/>
        <end position="70"/>
    </location>
</feature>
<name>A0A4Q9KGD3_9ACTN</name>
<dbReference type="RefSeq" id="WP_131166947.1">
    <property type="nucleotide sequence ID" value="NZ_SDMQ01000002.1"/>
</dbReference>
<dbReference type="Proteomes" id="UP000292373">
    <property type="component" value="Unassembled WGS sequence"/>
</dbReference>